<protein>
    <submittedName>
        <fullName evidence="3">ABC transporter, periplasmic substrate-binding protein</fullName>
    </submittedName>
</protein>
<feature type="compositionally biased region" description="Acidic residues" evidence="1">
    <location>
        <begin position="33"/>
        <end position="48"/>
    </location>
</feature>
<dbReference type="PANTHER" id="PTHR42779:SF1">
    <property type="entry name" value="PROTEIN YNJB"/>
    <property type="match status" value="1"/>
</dbReference>
<dbReference type="eggNOG" id="COG4134">
    <property type="taxonomic scope" value="Bacteria"/>
</dbReference>
<accession>D1BXX5</accession>
<dbReference type="KEGG" id="xce:Xcel_2752"/>
<feature type="signal peptide" evidence="2">
    <location>
        <begin position="1"/>
        <end position="28"/>
    </location>
</feature>
<dbReference type="AlphaFoldDB" id="D1BXX5"/>
<reference evidence="4" key="1">
    <citation type="submission" date="2009-11" db="EMBL/GenBank/DDBJ databases">
        <title>The complete chromosome of Xylanimonas cellulosilytica DSM 15894.</title>
        <authorList>
            <consortium name="US DOE Joint Genome Institute (JGI-PGF)"/>
            <person name="Lucas S."/>
            <person name="Copeland A."/>
            <person name="Lapidus A."/>
            <person name="Glavina del Rio T."/>
            <person name="Dalin E."/>
            <person name="Tice H."/>
            <person name="Bruce D."/>
            <person name="Goodwin L."/>
            <person name="Pitluck S."/>
            <person name="Kyrpides N."/>
            <person name="Mavromatis K."/>
            <person name="Ivanova N."/>
            <person name="Mikhailova N."/>
            <person name="Foster B."/>
            <person name="Clum A."/>
            <person name="Brettin T."/>
            <person name="Detter J.C."/>
            <person name="Han C."/>
            <person name="Larimer F."/>
            <person name="Land M."/>
            <person name="Hauser L."/>
            <person name="Markowitz V."/>
            <person name="Cheng J.F."/>
            <person name="Hugenholtz P."/>
            <person name="Woyke T."/>
            <person name="Wu D."/>
            <person name="Gehrich-Schroeter G."/>
            <person name="Schneider S."/>
            <person name="Pukall S.R."/>
            <person name="Klenk H.P."/>
            <person name="Eisen J.A."/>
        </authorList>
    </citation>
    <scope>NUCLEOTIDE SEQUENCE [LARGE SCALE GENOMIC DNA]</scope>
    <source>
        <strain evidence="4">DSM 15894 / CECT 5975 / LMG 20990 / XIL07</strain>
    </source>
</reference>
<name>D1BXX5_XYLCX</name>
<dbReference type="EMBL" id="CP001821">
    <property type="protein sequence ID" value="ACZ31766.1"/>
    <property type="molecule type" value="Genomic_DNA"/>
</dbReference>
<keyword evidence="4" id="KW-1185">Reference proteome</keyword>
<keyword evidence="2" id="KW-0732">Signal</keyword>
<evidence type="ECO:0000256" key="2">
    <source>
        <dbReference type="SAM" id="SignalP"/>
    </source>
</evidence>
<dbReference type="HOGENOM" id="CLU_722939_0_0_11"/>
<proteinExistence type="predicted"/>
<dbReference type="Gene3D" id="3.40.190.10">
    <property type="entry name" value="Periplasmic binding protein-like II"/>
    <property type="match status" value="2"/>
</dbReference>
<sequence>MRTIRTTRVRAVAAIGAISLGLTLAACAPPSSSDDDADAPAAAEDTDTSEVPATPSAPVTLNILDVAGNQKLTGGMVDEFVKENPDIISSVTWETGGAPDVTGVVKPQVDSGNLQVDLVLTGNDGLSAGIAAGLWVPIVDEYGDRLSNMDNYIEPAQKMQELAGSDGVVVTYYPSGPLLQYNPDVVTDVPSTPDELLAWAEANPGKFGYARPANSGPGRTFLMGLPYMLGDEDPKDPENGWDKTWAYLQELGQYVDNYPTGTGQVITNIADGTWALIPTTTGWDMNPRITGTQPNTIEAAPFDDFTWVTDAHYAAIPKGQSADKISAILLLLQNILTPEQNAKAYDEGYFYPGPAIEGATLDKAPQETQDAINEYKRDWFDDLIEEMPKETPLSPDQMVKAFDIWDREVGAGKYEEAK</sequence>
<dbReference type="Pfam" id="PF13416">
    <property type="entry name" value="SBP_bac_8"/>
    <property type="match status" value="1"/>
</dbReference>
<dbReference type="SUPFAM" id="SSF53850">
    <property type="entry name" value="Periplasmic binding protein-like II"/>
    <property type="match status" value="1"/>
</dbReference>
<evidence type="ECO:0000313" key="4">
    <source>
        <dbReference type="Proteomes" id="UP000002255"/>
    </source>
</evidence>
<dbReference type="PROSITE" id="PS51257">
    <property type="entry name" value="PROKAR_LIPOPROTEIN"/>
    <property type="match status" value="1"/>
</dbReference>
<feature type="region of interest" description="Disordered" evidence="1">
    <location>
        <begin position="29"/>
        <end position="56"/>
    </location>
</feature>
<dbReference type="Proteomes" id="UP000002255">
    <property type="component" value="Chromosome"/>
</dbReference>
<gene>
    <name evidence="3" type="ordered locus">Xcel_2752</name>
</gene>
<dbReference type="RefSeq" id="WP_012879508.1">
    <property type="nucleotide sequence ID" value="NC_013530.1"/>
</dbReference>
<dbReference type="InterPro" id="IPR006059">
    <property type="entry name" value="SBP"/>
</dbReference>
<organism evidence="3 4">
    <name type="scientific">Xylanimonas cellulosilytica (strain DSM 15894 / JCM 12276 / CECT 5975 / KCTC 9989 / LMG 20990 / NBRC 107835 / XIL07)</name>
    <dbReference type="NCBI Taxonomy" id="446471"/>
    <lineage>
        <taxon>Bacteria</taxon>
        <taxon>Bacillati</taxon>
        <taxon>Actinomycetota</taxon>
        <taxon>Actinomycetes</taxon>
        <taxon>Micrococcales</taxon>
        <taxon>Promicromonosporaceae</taxon>
        <taxon>Xylanimonas</taxon>
    </lineage>
</organism>
<evidence type="ECO:0000256" key="1">
    <source>
        <dbReference type="SAM" id="MobiDB-lite"/>
    </source>
</evidence>
<reference evidence="3 4" key="2">
    <citation type="journal article" date="2010" name="Stand. Genomic Sci.">
        <title>Complete genome sequence of Xylanimonas cellulosilytica type strain (XIL07).</title>
        <authorList>
            <person name="Foster B."/>
            <person name="Pukall R."/>
            <person name="Abt B."/>
            <person name="Nolan M."/>
            <person name="Glavina Del Rio T."/>
            <person name="Chen F."/>
            <person name="Lucas S."/>
            <person name="Tice H."/>
            <person name="Pitluck S."/>
            <person name="Cheng J.-F."/>
            <person name="Chertkov O."/>
            <person name="Brettin T."/>
            <person name="Han C."/>
            <person name="Detter J.C."/>
            <person name="Bruce D."/>
            <person name="Goodwin L."/>
            <person name="Ivanova N."/>
            <person name="Mavromatis K."/>
            <person name="Pati A."/>
            <person name="Mikhailova N."/>
            <person name="Chen A."/>
            <person name="Palaniappan K."/>
            <person name="Land M."/>
            <person name="Hauser L."/>
            <person name="Chang Y.-J."/>
            <person name="Jeffries C.D."/>
            <person name="Chain P."/>
            <person name="Rohde M."/>
            <person name="Goeker M."/>
            <person name="Bristow J."/>
            <person name="Eisen J.A."/>
            <person name="Markowitz V."/>
            <person name="Hugenholtz P."/>
            <person name="Kyrpides N.C."/>
            <person name="Klenk H.-P."/>
            <person name="Lapidus A."/>
        </authorList>
    </citation>
    <scope>NUCLEOTIDE SEQUENCE [LARGE SCALE GENOMIC DNA]</scope>
    <source>
        <strain evidence="4">DSM 15894 / CECT 5975 / LMG 20990 / XIL07</strain>
    </source>
</reference>
<feature type="chain" id="PRO_5039711606" evidence="2">
    <location>
        <begin position="29"/>
        <end position="418"/>
    </location>
</feature>
<dbReference type="PANTHER" id="PTHR42779">
    <property type="entry name" value="PROTEIN YNJB"/>
    <property type="match status" value="1"/>
</dbReference>
<dbReference type="STRING" id="446471.Xcel_2752"/>
<evidence type="ECO:0000313" key="3">
    <source>
        <dbReference type="EMBL" id="ACZ31766.1"/>
    </source>
</evidence>